<proteinExistence type="predicted"/>
<dbReference type="EMBL" id="CAJOAY010028725">
    <property type="protein sequence ID" value="CAF4407919.1"/>
    <property type="molecule type" value="Genomic_DNA"/>
</dbReference>
<dbReference type="AlphaFoldDB" id="A0A820PP58"/>
<reference evidence="1" key="1">
    <citation type="submission" date="2021-02" db="EMBL/GenBank/DDBJ databases">
        <authorList>
            <person name="Nowell W R."/>
        </authorList>
    </citation>
    <scope>NUCLEOTIDE SEQUENCE</scope>
</reference>
<gene>
    <name evidence="1" type="ORF">OKA104_LOCUS51774</name>
</gene>
<evidence type="ECO:0000313" key="2">
    <source>
        <dbReference type="Proteomes" id="UP000663881"/>
    </source>
</evidence>
<protein>
    <submittedName>
        <fullName evidence="1">Uncharacterized protein</fullName>
    </submittedName>
</protein>
<feature type="non-terminal residue" evidence="1">
    <location>
        <position position="1"/>
    </location>
</feature>
<feature type="non-terminal residue" evidence="1">
    <location>
        <position position="78"/>
    </location>
</feature>
<evidence type="ECO:0000313" key="1">
    <source>
        <dbReference type="EMBL" id="CAF4407919.1"/>
    </source>
</evidence>
<comment type="caution">
    <text evidence="1">The sequence shown here is derived from an EMBL/GenBank/DDBJ whole genome shotgun (WGS) entry which is preliminary data.</text>
</comment>
<organism evidence="1 2">
    <name type="scientific">Adineta steineri</name>
    <dbReference type="NCBI Taxonomy" id="433720"/>
    <lineage>
        <taxon>Eukaryota</taxon>
        <taxon>Metazoa</taxon>
        <taxon>Spiralia</taxon>
        <taxon>Gnathifera</taxon>
        <taxon>Rotifera</taxon>
        <taxon>Eurotatoria</taxon>
        <taxon>Bdelloidea</taxon>
        <taxon>Adinetida</taxon>
        <taxon>Adinetidae</taxon>
        <taxon>Adineta</taxon>
    </lineage>
</organism>
<accession>A0A820PP58</accession>
<name>A0A820PP58_9BILA</name>
<sequence>DMNSLIQYLYNSKDLTSYAYKLWLIHPISSLVDLLFRSPSELNFDKKFLSMSIERNRVGGLLTINPSLFNYYLNENLS</sequence>
<dbReference type="Proteomes" id="UP000663881">
    <property type="component" value="Unassembled WGS sequence"/>
</dbReference>